<evidence type="ECO:0000313" key="3">
    <source>
        <dbReference type="EMBL" id="THG89604.1"/>
    </source>
</evidence>
<dbReference type="STRING" id="1218173.BALCAV_0220010"/>
<protein>
    <recommendedName>
        <fullName evidence="6">Coat protein F</fullName>
    </recommendedName>
</protein>
<evidence type="ECO:0000256" key="1">
    <source>
        <dbReference type="SAM" id="MobiDB-lite"/>
    </source>
</evidence>
<dbReference type="EMBL" id="ALPT02000100">
    <property type="protein sequence ID" value="KGA95821.1"/>
    <property type="molecule type" value="Genomic_DNA"/>
</dbReference>
<dbReference type="AlphaFoldDB" id="A0A094WGB6"/>
<organism evidence="2 4">
    <name type="scientific">Alkalihalobacillus alcalophilus ATCC 27647 = CGMCC 1.3604</name>
    <dbReference type="NCBI Taxonomy" id="1218173"/>
    <lineage>
        <taxon>Bacteria</taxon>
        <taxon>Bacillati</taxon>
        <taxon>Bacillota</taxon>
        <taxon>Bacilli</taxon>
        <taxon>Bacillales</taxon>
        <taxon>Bacillaceae</taxon>
        <taxon>Alkalihalobacillus</taxon>
    </lineage>
</organism>
<dbReference type="InterPro" id="IPR012851">
    <property type="entry name" value="Spore_coat_CotF-like"/>
</dbReference>
<accession>A0A094WGB6</accession>
<feature type="region of interest" description="Disordered" evidence="1">
    <location>
        <begin position="1"/>
        <end position="21"/>
    </location>
</feature>
<dbReference type="EMBL" id="JALP01000212">
    <property type="protein sequence ID" value="THG89604.1"/>
    <property type="molecule type" value="Genomic_DNA"/>
</dbReference>
<name>A0A094WGB6_ALKAL</name>
<reference evidence="2 4" key="1">
    <citation type="journal article" date="2014" name="Genome Announc.">
        <title>Draft Genome Sequence of Bacillus alcalophilus AV1934, a Classic Alkaliphile Isolated from Human Feces in 1934.</title>
        <authorList>
            <person name="Attie O."/>
            <person name="Jayaprakash A."/>
            <person name="Shah H."/>
            <person name="Paulsen I.T."/>
            <person name="Morino M."/>
            <person name="Takahashi Y."/>
            <person name="Narumi I."/>
            <person name="Sachidanandam R."/>
            <person name="Satoh K."/>
            <person name="Ito M."/>
            <person name="Krulwich T.A."/>
        </authorList>
    </citation>
    <scope>NUCLEOTIDE SEQUENCE [LARGE SCALE GENOMIC DNA]</scope>
    <source>
        <strain evidence="2 4">AV1934</strain>
    </source>
</reference>
<evidence type="ECO:0000313" key="2">
    <source>
        <dbReference type="EMBL" id="KGA95821.1"/>
    </source>
</evidence>
<sequence length="114" mass="13144">MSQKIQNPQKPVPKTPQMSEQDFITDQLSTEKYLCNSYSLAATEASHAQLFQDINQIANETHNCQRDLFNVMFKKGLYSYDAAEQQSIQQDYQKFTGYKNQFPYPQGQGGQNYS</sequence>
<dbReference type="eggNOG" id="COG5577">
    <property type="taxonomic scope" value="Bacteria"/>
</dbReference>
<reference evidence="3 5" key="2">
    <citation type="submission" date="2014-01" db="EMBL/GenBank/DDBJ databases">
        <title>Draft genome sequencing of Bacillus alcalophilus CGMCC 1.3604.</title>
        <authorList>
            <person name="Yang J."/>
            <person name="Diao L."/>
            <person name="Yang S."/>
        </authorList>
    </citation>
    <scope>NUCLEOTIDE SEQUENCE [LARGE SCALE GENOMIC DNA]</scope>
    <source>
        <strain evidence="3 5">CGMCC 1.3604</strain>
    </source>
</reference>
<evidence type="ECO:0000313" key="5">
    <source>
        <dbReference type="Proteomes" id="UP000297014"/>
    </source>
</evidence>
<dbReference type="RefSeq" id="WP_003322187.1">
    <property type="nucleotide sequence ID" value="NZ_ALPT02000100.1"/>
</dbReference>
<comment type="caution">
    <text evidence="2">The sequence shown here is derived from an EMBL/GenBank/DDBJ whole genome shotgun (WGS) entry which is preliminary data.</text>
</comment>
<keyword evidence="4" id="KW-1185">Reference proteome</keyword>
<evidence type="ECO:0000313" key="4">
    <source>
        <dbReference type="Proteomes" id="UP000002754"/>
    </source>
</evidence>
<dbReference type="Proteomes" id="UP000002754">
    <property type="component" value="Unassembled WGS sequence"/>
</dbReference>
<gene>
    <name evidence="3" type="ORF">AJ85_16225</name>
    <name evidence="2" type="ORF">BALCAV_0220010</name>
</gene>
<dbReference type="OrthoDB" id="1647790at2"/>
<evidence type="ECO:0008006" key="6">
    <source>
        <dbReference type="Google" id="ProtNLM"/>
    </source>
</evidence>
<dbReference type="Proteomes" id="UP000297014">
    <property type="component" value="Unassembled WGS sequence"/>
</dbReference>
<dbReference type="Pfam" id="PF07875">
    <property type="entry name" value="Coat_F"/>
    <property type="match status" value="1"/>
</dbReference>
<proteinExistence type="predicted"/>